<accession>A0AC34GUY9</accession>
<name>A0AC34GUY9_9BILA</name>
<evidence type="ECO:0000313" key="1">
    <source>
        <dbReference type="Proteomes" id="UP000887579"/>
    </source>
</evidence>
<dbReference type="WBParaSite" id="ES5_v2.g8662.t1">
    <property type="protein sequence ID" value="ES5_v2.g8662.t1"/>
    <property type="gene ID" value="ES5_v2.g8662"/>
</dbReference>
<protein>
    <submittedName>
        <fullName evidence="2">Uncharacterized protein</fullName>
    </submittedName>
</protein>
<proteinExistence type="predicted"/>
<dbReference type="Proteomes" id="UP000887579">
    <property type="component" value="Unplaced"/>
</dbReference>
<evidence type="ECO:0000313" key="2">
    <source>
        <dbReference type="WBParaSite" id="ES5_v2.g8662.t1"/>
    </source>
</evidence>
<sequence length="555" mass="63419">MPMNENKRYAEEIIPFFHAKDIRLLCRSYDIGATEAVDILRNIKLHNILGATLLISSILHDVEYRDKPIDEVLHNVKEAIEAENLEILSGSGGEKDLKKYLAHKYQNAQKQKYPSIPQVLHDIAAYGKSTATSSKQMTNDMAKAQLQKTEFKCKKFYHEYINLHQKHIQETYDVKLWIPTKHDNSHIEIIGELEKLQPAKLALENLCDTIDKMQNQQTFAEEQTTFGTEDQENIPQFTNNPNYQIQPAAISALNDSRGCEIRMGVRLEPNTSFIFHGAGAGLPPVIQNVGRQRAIMGEKRHELETLPISDPTPVEVTIEKDSEFKKWAVEFIKDLNKSLGKNVDPEMFFGFIGSLENPVDIEDYFVSYFGETNTVLSCSKQFLQKRIEGHPKQKKYADDDLSSASGAFSPNRVSTLPDNSKVGGDPNRIIDERSDTAPPVMLKRSPRGRTILQLRNARDNCQVLVQHDGQLKAECADLKQIKKQFDDFYFTNTRKNDEIWCYVETYEENMLIVVNFVPLGTPEFDYQLNVASDDERINEQIAQWIERKLARGGFI</sequence>
<reference evidence="2" key="1">
    <citation type="submission" date="2022-11" db="UniProtKB">
        <authorList>
            <consortium name="WormBaseParasite"/>
        </authorList>
    </citation>
    <scope>IDENTIFICATION</scope>
</reference>
<organism evidence="1 2">
    <name type="scientific">Panagrolaimus sp. ES5</name>
    <dbReference type="NCBI Taxonomy" id="591445"/>
    <lineage>
        <taxon>Eukaryota</taxon>
        <taxon>Metazoa</taxon>
        <taxon>Ecdysozoa</taxon>
        <taxon>Nematoda</taxon>
        <taxon>Chromadorea</taxon>
        <taxon>Rhabditida</taxon>
        <taxon>Tylenchina</taxon>
        <taxon>Panagrolaimomorpha</taxon>
        <taxon>Panagrolaimoidea</taxon>
        <taxon>Panagrolaimidae</taxon>
        <taxon>Panagrolaimus</taxon>
    </lineage>
</organism>